<dbReference type="Proteomes" id="UP000314982">
    <property type="component" value="Unassembled WGS sequence"/>
</dbReference>
<name>A0A4W5JTU3_9TELE</name>
<organism evidence="1 2">
    <name type="scientific">Hucho hucho</name>
    <name type="common">huchen</name>
    <dbReference type="NCBI Taxonomy" id="62062"/>
    <lineage>
        <taxon>Eukaryota</taxon>
        <taxon>Metazoa</taxon>
        <taxon>Chordata</taxon>
        <taxon>Craniata</taxon>
        <taxon>Vertebrata</taxon>
        <taxon>Euteleostomi</taxon>
        <taxon>Actinopterygii</taxon>
        <taxon>Neopterygii</taxon>
        <taxon>Teleostei</taxon>
        <taxon>Protacanthopterygii</taxon>
        <taxon>Salmoniformes</taxon>
        <taxon>Salmonidae</taxon>
        <taxon>Salmoninae</taxon>
        <taxon>Hucho</taxon>
    </lineage>
</organism>
<reference evidence="1" key="3">
    <citation type="submission" date="2025-09" db="UniProtKB">
        <authorList>
            <consortium name="Ensembl"/>
        </authorList>
    </citation>
    <scope>IDENTIFICATION</scope>
</reference>
<dbReference type="AlphaFoldDB" id="A0A4W5JTU3"/>
<proteinExistence type="predicted"/>
<evidence type="ECO:0000313" key="1">
    <source>
        <dbReference type="Ensembl" id="ENSHHUP00000001650.1"/>
    </source>
</evidence>
<reference evidence="2" key="1">
    <citation type="submission" date="2018-06" db="EMBL/GenBank/DDBJ databases">
        <title>Genome assembly of Danube salmon.</title>
        <authorList>
            <person name="Macqueen D.J."/>
            <person name="Gundappa M.K."/>
        </authorList>
    </citation>
    <scope>NUCLEOTIDE SEQUENCE [LARGE SCALE GENOMIC DNA]</scope>
</reference>
<keyword evidence="2" id="KW-1185">Reference proteome</keyword>
<dbReference type="Ensembl" id="ENSHHUT00000001705.1">
    <property type="protein sequence ID" value="ENSHHUP00000001650.1"/>
    <property type="gene ID" value="ENSHHUG00000001093.1"/>
</dbReference>
<dbReference type="Gene3D" id="3.10.20.90">
    <property type="entry name" value="Phosphatidylinositol 3-kinase Catalytic Subunit, Chain A, domain 1"/>
    <property type="match status" value="1"/>
</dbReference>
<accession>A0A4W5JTU3</accession>
<protein>
    <submittedName>
        <fullName evidence="1">Uncharacterized protein</fullName>
    </submittedName>
</protein>
<reference evidence="1" key="2">
    <citation type="submission" date="2025-08" db="UniProtKB">
        <authorList>
            <consortium name="Ensembl"/>
        </authorList>
    </citation>
    <scope>IDENTIFICATION</scope>
</reference>
<sequence length="67" mass="7634">MEKNVCVKYLCVLENVCSKCLTNVYHCLAVSLTMGQLYEKERDEDGFLYVAKKRNVPFSGPCPEVNL</sequence>
<evidence type="ECO:0000313" key="2">
    <source>
        <dbReference type="Proteomes" id="UP000314982"/>
    </source>
</evidence>